<comment type="caution">
    <text evidence="2">The sequence shown here is derived from an EMBL/GenBank/DDBJ whole genome shotgun (WGS) entry which is preliminary data.</text>
</comment>
<proteinExistence type="predicted"/>
<evidence type="ECO:0000313" key="3">
    <source>
        <dbReference type="Proteomes" id="UP000235145"/>
    </source>
</evidence>
<dbReference type="AlphaFoldDB" id="A0A9R1V7K3"/>
<accession>A0A9R1V7K3</accession>
<evidence type="ECO:0000256" key="1">
    <source>
        <dbReference type="SAM" id="MobiDB-lite"/>
    </source>
</evidence>
<gene>
    <name evidence="2" type="ORF">LSAT_V11C600337710</name>
</gene>
<feature type="region of interest" description="Disordered" evidence="1">
    <location>
        <begin position="1"/>
        <end position="30"/>
    </location>
</feature>
<evidence type="ECO:0000313" key="2">
    <source>
        <dbReference type="EMBL" id="KAJ0201155.1"/>
    </source>
</evidence>
<sequence length="110" mass="13082">MGDHGGRRYGNPYRFTDRGNEEPQRDPQDIEEIARLQQRVRDLEMQHEEHSEEGTNTDPRIWDDGDYADNPFAQDPNVFLDWLQIMERVFDLQDISDEYKGIRAPYSRLP</sequence>
<organism evidence="2 3">
    <name type="scientific">Lactuca sativa</name>
    <name type="common">Garden lettuce</name>
    <dbReference type="NCBI Taxonomy" id="4236"/>
    <lineage>
        <taxon>Eukaryota</taxon>
        <taxon>Viridiplantae</taxon>
        <taxon>Streptophyta</taxon>
        <taxon>Embryophyta</taxon>
        <taxon>Tracheophyta</taxon>
        <taxon>Spermatophyta</taxon>
        <taxon>Magnoliopsida</taxon>
        <taxon>eudicotyledons</taxon>
        <taxon>Gunneridae</taxon>
        <taxon>Pentapetalae</taxon>
        <taxon>asterids</taxon>
        <taxon>campanulids</taxon>
        <taxon>Asterales</taxon>
        <taxon>Asteraceae</taxon>
        <taxon>Cichorioideae</taxon>
        <taxon>Cichorieae</taxon>
        <taxon>Lactucinae</taxon>
        <taxon>Lactuca</taxon>
    </lineage>
</organism>
<reference evidence="2 3" key="1">
    <citation type="journal article" date="2017" name="Nat. Commun.">
        <title>Genome assembly with in vitro proximity ligation data and whole-genome triplication in lettuce.</title>
        <authorList>
            <person name="Reyes-Chin-Wo S."/>
            <person name="Wang Z."/>
            <person name="Yang X."/>
            <person name="Kozik A."/>
            <person name="Arikit S."/>
            <person name="Song C."/>
            <person name="Xia L."/>
            <person name="Froenicke L."/>
            <person name="Lavelle D.O."/>
            <person name="Truco M.J."/>
            <person name="Xia R."/>
            <person name="Zhu S."/>
            <person name="Xu C."/>
            <person name="Xu H."/>
            <person name="Xu X."/>
            <person name="Cox K."/>
            <person name="Korf I."/>
            <person name="Meyers B.C."/>
            <person name="Michelmore R.W."/>
        </authorList>
    </citation>
    <scope>NUCLEOTIDE SEQUENCE [LARGE SCALE GENOMIC DNA]</scope>
    <source>
        <strain evidence="3">cv. Salinas</strain>
        <tissue evidence="2">Seedlings</tissue>
    </source>
</reference>
<feature type="region of interest" description="Disordered" evidence="1">
    <location>
        <begin position="45"/>
        <end position="69"/>
    </location>
</feature>
<dbReference type="EMBL" id="NBSK02000006">
    <property type="protein sequence ID" value="KAJ0201155.1"/>
    <property type="molecule type" value="Genomic_DNA"/>
</dbReference>
<keyword evidence="3" id="KW-1185">Reference proteome</keyword>
<dbReference type="Proteomes" id="UP000235145">
    <property type="component" value="Unassembled WGS sequence"/>
</dbReference>
<feature type="compositionally biased region" description="Basic and acidic residues" evidence="1">
    <location>
        <begin position="15"/>
        <end position="30"/>
    </location>
</feature>
<name>A0A9R1V7K3_LACSA</name>
<protein>
    <submittedName>
        <fullName evidence="2">Uncharacterized protein</fullName>
    </submittedName>
</protein>